<evidence type="ECO:0000313" key="2">
    <source>
        <dbReference type="Proteomes" id="UP000015105"/>
    </source>
</evidence>
<sequence>RHVACSGVVGTEKSISMINKHEYMGFLSFC</sequence>
<organism evidence="1 2">
    <name type="scientific">Aegilops tauschii subsp. strangulata</name>
    <name type="common">Goatgrass</name>
    <dbReference type="NCBI Taxonomy" id="200361"/>
    <lineage>
        <taxon>Eukaryota</taxon>
        <taxon>Viridiplantae</taxon>
        <taxon>Streptophyta</taxon>
        <taxon>Embryophyta</taxon>
        <taxon>Tracheophyta</taxon>
        <taxon>Spermatophyta</taxon>
        <taxon>Magnoliopsida</taxon>
        <taxon>Liliopsida</taxon>
        <taxon>Poales</taxon>
        <taxon>Poaceae</taxon>
        <taxon>BOP clade</taxon>
        <taxon>Pooideae</taxon>
        <taxon>Triticodae</taxon>
        <taxon>Triticeae</taxon>
        <taxon>Triticinae</taxon>
        <taxon>Aegilops</taxon>
    </lineage>
</organism>
<dbReference type="EnsemblPlants" id="AET4Gv20119100.1">
    <property type="protein sequence ID" value="AET4Gv20119100.1"/>
    <property type="gene ID" value="AET4Gv20119100"/>
</dbReference>
<keyword evidence="2" id="KW-1185">Reference proteome</keyword>
<reference evidence="1" key="5">
    <citation type="journal article" date="2021" name="G3 (Bethesda)">
        <title>Aegilops tauschii genome assembly Aet v5.0 features greater sequence contiguity and improved annotation.</title>
        <authorList>
            <person name="Wang L."/>
            <person name="Zhu T."/>
            <person name="Rodriguez J.C."/>
            <person name="Deal K.R."/>
            <person name="Dubcovsky J."/>
            <person name="McGuire P.E."/>
            <person name="Lux T."/>
            <person name="Spannagl M."/>
            <person name="Mayer K.F.X."/>
            <person name="Baldrich P."/>
            <person name="Meyers B.C."/>
            <person name="Huo N."/>
            <person name="Gu Y.Q."/>
            <person name="Zhou H."/>
            <person name="Devos K.M."/>
            <person name="Bennetzen J.L."/>
            <person name="Unver T."/>
            <person name="Budak H."/>
            <person name="Gulick P.J."/>
            <person name="Galiba G."/>
            <person name="Kalapos B."/>
            <person name="Nelson D.R."/>
            <person name="Li P."/>
            <person name="You F.M."/>
            <person name="Luo M.C."/>
            <person name="Dvorak J."/>
        </authorList>
    </citation>
    <scope>NUCLEOTIDE SEQUENCE [LARGE SCALE GENOMIC DNA]</scope>
    <source>
        <strain evidence="1">cv. AL8/78</strain>
    </source>
</reference>
<dbReference type="Proteomes" id="UP000015105">
    <property type="component" value="Chromosome 4D"/>
</dbReference>
<dbReference type="Gramene" id="AET4Gv20119100.1">
    <property type="protein sequence ID" value="AET4Gv20119100.1"/>
    <property type="gene ID" value="AET4Gv20119100"/>
</dbReference>
<accession>A0A453H9N1</accession>
<reference evidence="2" key="1">
    <citation type="journal article" date="2014" name="Science">
        <title>Ancient hybridizations among the ancestral genomes of bread wheat.</title>
        <authorList>
            <consortium name="International Wheat Genome Sequencing Consortium,"/>
            <person name="Marcussen T."/>
            <person name="Sandve S.R."/>
            <person name="Heier L."/>
            <person name="Spannagl M."/>
            <person name="Pfeifer M."/>
            <person name="Jakobsen K.S."/>
            <person name="Wulff B.B."/>
            <person name="Steuernagel B."/>
            <person name="Mayer K.F."/>
            <person name="Olsen O.A."/>
        </authorList>
    </citation>
    <scope>NUCLEOTIDE SEQUENCE [LARGE SCALE GENOMIC DNA]</scope>
    <source>
        <strain evidence="2">cv. AL8/78</strain>
    </source>
</reference>
<dbReference type="AlphaFoldDB" id="A0A453H9N1"/>
<name>A0A453H9N1_AEGTS</name>
<proteinExistence type="predicted"/>
<reference evidence="1" key="4">
    <citation type="submission" date="2019-03" db="UniProtKB">
        <authorList>
            <consortium name="EnsemblPlants"/>
        </authorList>
    </citation>
    <scope>IDENTIFICATION</scope>
</reference>
<reference evidence="1" key="3">
    <citation type="journal article" date="2017" name="Nature">
        <title>Genome sequence of the progenitor of the wheat D genome Aegilops tauschii.</title>
        <authorList>
            <person name="Luo M.C."/>
            <person name="Gu Y.Q."/>
            <person name="Puiu D."/>
            <person name="Wang H."/>
            <person name="Twardziok S.O."/>
            <person name="Deal K.R."/>
            <person name="Huo N."/>
            <person name="Zhu T."/>
            <person name="Wang L."/>
            <person name="Wang Y."/>
            <person name="McGuire P.E."/>
            <person name="Liu S."/>
            <person name="Long H."/>
            <person name="Ramasamy R.K."/>
            <person name="Rodriguez J.C."/>
            <person name="Van S.L."/>
            <person name="Yuan L."/>
            <person name="Wang Z."/>
            <person name="Xia Z."/>
            <person name="Xiao L."/>
            <person name="Anderson O.D."/>
            <person name="Ouyang S."/>
            <person name="Liang Y."/>
            <person name="Zimin A.V."/>
            <person name="Pertea G."/>
            <person name="Qi P."/>
            <person name="Bennetzen J.L."/>
            <person name="Dai X."/>
            <person name="Dawson M.W."/>
            <person name="Muller H.G."/>
            <person name="Kugler K."/>
            <person name="Rivarola-Duarte L."/>
            <person name="Spannagl M."/>
            <person name="Mayer K.F.X."/>
            <person name="Lu F.H."/>
            <person name="Bevan M.W."/>
            <person name="Leroy P."/>
            <person name="Li P."/>
            <person name="You F.M."/>
            <person name="Sun Q."/>
            <person name="Liu Z."/>
            <person name="Lyons E."/>
            <person name="Wicker T."/>
            <person name="Salzberg S.L."/>
            <person name="Devos K.M."/>
            <person name="Dvorak J."/>
        </authorList>
    </citation>
    <scope>NUCLEOTIDE SEQUENCE [LARGE SCALE GENOMIC DNA]</scope>
    <source>
        <strain evidence="1">cv. AL8/78</strain>
    </source>
</reference>
<evidence type="ECO:0000313" key="1">
    <source>
        <dbReference type="EnsemblPlants" id="AET4Gv20119100.1"/>
    </source>
</evidence>
<protein>
    <submittedName>
        <fullName evidence="1">Uncharacterized protein</fullName>
    </submittedName>
</protein>
<reference evidence="2" key="2">
    <citation type="journal article" date="2017" name="Nat. Plants">
        <title>The Aegilops tauschii genome reveals multiple impacts of transposons.</title>
        <authorList>
            <person name="Zhao G."/>
            <person name="Zou C."/>
            <person name="Li K."/>
            <person name="Wang K."/>
            <person name="Li T."/>
            <person name="Gao L."/>
            <person name="Zhang X."/>
            <person name="Wang H."/>
            <person name="Yang Z."/>
            <person name="Liu X."/>
            <person name="Jiang W."/>
            <person name="Mao L."/>
            <person name="Kong X."/>
            <person name="Jiao Y."/>
            <person name="Jia J."/>
        </authorList>
    </citation>
    <scope>NUCLEOTIDE SEQUENCE [LARGE SCALE GENOMIC DNA]</scope>
    <source>
        <strain evidence="2">cv. AL8/78</strain>
    </source>
</reference>